<dbReference type="PROSITE" id="PS50020">
    <property type="entry name" value="WW_DOMAIN_2"/>
    <property type="match status" value="13"/>
</dbReference>
<feature type="domain" description="WW" evidence="6">
    <location>
        <begin position="405"/>
        <end position="434"/>
    </location>
</feature>
<accession>A0A1Z5JN85</accession>
<feature type="compositionally biased region" description="Low complexity" evidence="5">
    <location>
        <begin position="855"/>
        <end position="867"/>
    </location>
</feature>
<evidence type="ECO:0000256" key="5">
    <source>
        <dbReference type="SAM" id="MobiDB-lite"/>
    </source>
</evidence>
<feature type="region of interest" description="Disordered" evidence="5">
    <location>
        <begin position="1060"/>
        <end position="1143"/>
    </location>
</feature>
<evidence type="ECO:0000256" key="2">
    <source>
        <dbReference type="ARBA" id="ARBA00022448"/>
    </source>
</evidence>
<feature type="domain" description="WW" evidence="6">
    <location>
        <begin position="100"/>
        <end position="134"/>
    </location>
</feature>
<name>A0A1Z5JN85_FISSO</name>
<feature type="domain" description="WW" evidence="6">
    <location>
        <begin position="909"/>
        <end position="943"/>
    </location>
</feature>
<dbReference type="PANTHER" id="PTHR47852">
    <property type="entry name" value="OS06G0298400 PROTEIN"/>
    <property type="match status" value="1"/>
</dbReference>
<feature type="region of interest" description="Disordered" evidence="5">
    <location>
        <begin position="613"/>
        <end position="635"/>
    </location>
</feature>
<dbReference type="EMBL" id="BDSP01000092">
    <property type="protein sequence ID" value="GAX15454.1"/>
    <property type="molecule type" value="Genomic_DNA"/>
</dbReference>
<feature type="region of interest" description="Disordered" evidence="5">
    <location>
        <begin position="1921"/>
        <end position="2018"/>
    </location>
</feature>
<feature type="compositionally biased region" description="Polar residues" evidence="5">
    <location>
        <begin position="765"/>
        <end position="788"/>
    </location>
</feature>
<keyword evidence="8" id="KW-1185">Reference proteome</keyword>
<dbReference type="GO" id="GO:0005783">
    <property type="term" value="C:endoplasmic reticulum"/>
    <property type="evidence" value="ECO:0007669"/>
    <property type="project" value="UniProtKB-SubCell"/>
</dbReference>
<feature type="compositionally biased region" description="Basic and acidic residues" evidence="5">
    <location>
        <begin position="1784"/>
        <end position="1795"/>
    </location>
</feature>
<feature type="domain" description="WW" evidence="6">
    <location>
        <begin position="1247"/>
        <end position="1281"/>
    </location>
</feature>
<feature type="compositionally biased region" description="Basic and acidic residues" evidence="5">
    <location>
        <begin position="1840"/>
        <end position="1856"/>
    </location>
</feature>
<feature type="region of interest" description="Disordered" evidence="5">
    <location>
        <begin position="462"/>
        <end position="488"/>
    </location>
</feature>
<feature type="compositionally biased region" description="Basic and acidic residues" evidence="5">
    <location>
        <begin position="1134"/>
        <end position="1143"/>
    </location>
</feature>
<feature type="compositionally biased region" description="Polar residues" evidence="5">
    <location>
        <begin position="880"/>
        <end position="891"/>
    </location>
</feature>
<gene>
    <name evidence="7" type="ORF">FisN_8Lh246</name>
</gene>
<feature type="compositionally biased region" description="Polar residues" evidence="5">
    <location>
        <begin position="462"/>
        <end position="483"/>
    </location>
</feature>
<dbReference type="InterPro" id="IPR036020">
    <property type="entry name" value="WW_dom_sf"/>
</dbReference>
<feature type="domain" description="WW" evidence="6">
    <location>
        <begin position="561"/>
        <end position="595"/>
    </location>
</feature>
<protein>
    <recommendedName>
        <fullName evidence="6">WW domain-containing protein</fullName>
    </recommendedName>
</protein>
<dbReference type="SMART" id="SM00456">
    <property type="entry name" value="WW"/>
    <property type="match status" value="13"/>
</dbReference>
<keyword evidence="3" id="KW-0256">Endoplasmic reticulum</keyword>
<evidence type="ECO:0000259" key="6">
    <source>
        <dbReference type="PROSITE" id="PS50020"/>
    </source>
</evidence>
<feature type="domain" description="WW" evidence="6">
    <location>
        <begin position="512"/>
        <end position="545"/>
    </location>
</feature>
<dbReference type="InParanoid" id="A0A1Z5JN85"/>
<feature type="compositionally biased region" description="Low complexity" evidence="5">
    <location>
        <begin position="86"/>
        <end position="101"/>
    </location>
</feature>
<evidence type="ECO:0000256" key="3">
    <source>
        <dbReference type="ARBA" id="ARBA00022824"/>
    </source>
</evidence>
<feature type="compositionally biased region" description="Basic and acidic residues" evidence="5">
    <location>
        <begin position="624"/>
        <end position="635"/>
    </location>
</feature>
<dbReference type="Pfam" id="PF00397">
    <property type="entry name" value="WW"/>
    <property type="match status" value="11"/>
</dbReference>
<comment type="caution">
    <text evidence="7">The sequence shown here is derived from an EMBL/GenBank/DDBJ whole genome shotgun (WGS) entry which is preliminary data.</text>
</comment>
<dbReference type="Proteomes" id="UP000198406">
    <property type="component" value="Unassembled WGS sequence"/>
</dbReference>
<feature type="compositionally biased region" description="Low complexity" evidence="5">
    <location>
        <begin position="1803"/>
        <end position="1821"/>
    </location>
</feature>
<feature type="compositionally biased region" description="Pro residues" evidence="5">
    <location>
        <begin position="1972"/>
        <end position="1984"/>
    </location>
</feature>
<comment type="subcellular location">
    <subcellularLocation>
        <location evidence="1">Endoplasmic reticulum</location>
    </subcellularLocation>
</comment>
<dbReference type="CDD" id="cd00201">
    <property type="entry name" value="WW"/>
    <property type="match status" value="10"/>
</dbReference>
<dbReference type="Gene3D" id="2.20.70.10">
    <property type="match status" value="13"/>
</dbReference>
<dbReference type="PROSITE" id="PS01159">
    <property type="entry name" value="WW_DOMAIN_1"/>
    <property type="match status" value="10"/>
</dbReference>
<organism evidence="7 8">
    <name type="scientific">Fistulifera solaris</name>
    <name type="common">Oleaginous diatom</name>
    <dbReference type="NCBI Taxonomy" id="1519565"/>
    <lineage>
        <taxon>Eukaryota</taxon>
        <taxon>Sar</taxon>
        <taxon>Stramenopiles</taxon>
        <taxon>Ochrophyta</taxon>
        <taxon>Bacillariophyta</taxon>
        <taxon>Bacillariophyceae</taxon>
        <taxon>Bacillariophycidae</taxon>
        <taxon>Naviculales</taxon>
        <taxon>Naviculaceae</taxon>
        <taxon>Fistulifera</taxon>
    </lineage>
</organism>
<dbReference type="Gene3D" id="1.25.40.1030">
    <property type="match status" value="1"/>
</dbReference>
<dbReference type="SUPFAM" id="SSF51045">
    <property type="entry name" value="WW domain"/>
    <property type="match status" value="11"/>
</dbReference>
<feature type="domain" description="WW" evidence="6">
    <location>
        <begin position="176"/>
        <end position="205"/>
    </location>
</feature>
<feature type="region of interest" description="Disordered" evidence="5">
    <location>
        <begin position="436"/>
        <end position="455"/>
    </location>
</feature>
<dbReference type="OrthoDB" id="49495at2759"/>
<feature type="compositionally biased region" description="Basic and acidic residues" evidence="5">
    <location>
        <begin position="1753"/>
        <end position="1764"/>
    </location>
</feature>
<feature type="domain" description="WW" evidence="6">
    <location>
        <begin position="830"/>
        <end position="858"/>
    </location>
</feature>
<feature type="region of interest" description="Disordered" evidence="5">
    <location>
        <begin position="1"/>
        <end position="104"/>
    </location>
</feature>
<dbReference type="InterPro" id="IPR024298">
    <property type="entry name" value="Sec16_Sec23-bd"/>
</dbReference>
<feature type="domain" description="WW" evidence="6">
    <location>
        <begin position="700"/>
        <end position="734"/>
    </location>
</feature>
<reference evidence="7 8" key="1">
    <citation type="journal article" date="2015" name="Plant Cell">
        <title>Oil accumulation by the oleaginous diatom Fistulifera solaris as revealed by the genome and transcriptome.</title>
        <authorList>
            <person name="Tanaka T."/>
            <person name="Maeda Y."/>
            <person name="Veluchamy A."/>
            <person name="Tanaka M."/>
            <person name="Abida H."/>
            <person name="Marechal E."/>
            <person name="Bowler C."/>
            <person name="Muto M."/>
            <person name="Sunaga Y."/>
            <person name="Tanaka M."/>
            <person name="Yoshino T."/>
            <person name="Taniguchi T."/>
            <person name="Fukuda Y."/>
            <person name="Nemoto M."/>
            <person name="Matsumoto M."/>
            <person name="Wong P.S."/>
            <person name="Aburatani S."/>
            <person name="Fujibuchi W."/>
        </authorList>
    </citation>
    <scope>NUCLEOTIDE SEQUENCE [LARGE SCALE GENOMIC DNA]</scope>
    <source>
        <strain evidence="7 8">JPCC DA0580</strain>
    </source>
</reference>
<evidence type="ECO:0000313" key="7">
    <source>
        <dbReference type="EMBL" id="GAX15454.1"/>
    </source>
</evidence>
<sequence>MQGDRYPATPMALKPPHSPVSVDSRASGPTAGFHTAKPRSANRFKLPPGRGVPTTITSRNTPSPLPVLHAPSSMKPRFATPQTSHVISRSRSNSVTSTSSSIGGGWSKQIDSASGKVYYFHAEKGITQWDAPAEVSEPLPAVVAVEAYSLRESHGTLVVGRKEPETSSNTVDEMQGWQQLTDLASGKPYYYNAATGESRWERPEQLNTFESDRQQVGEQTCVTIDQPTTAVEVSGRRDIAEYQDDFGVPSGEMLPTATEAESSPQIAVSKASHGIVVEQSEFLLQPTSGSVDEMQGWQERTDEASGMPYYYNAATGESQWEKPLQLDTPDNDILYTNEPISNILDQHANAVEVIERSDAAELLSTVMEVESSPQMIGFEESQVTSVEKNDFLPQKKLDSVDEIQGWQQLMDEASGKLYYYNAATGESQWEKPLQLDNPESEQQHANEPTSDVLDQPQTAVEFNERSQTPENQYDVSKDLNNSPEDAHPKAMPLTMTLDNEELIASDTNECTDDLPKGWRTVTDPSAGTYFLNEMTGETSWEFPSAMESSRTEKVTDAPTDLILPESWTQIVDPVSGSCYFYNEETGETSWDFPVPGISTLSEKESLHVENDAVDSVLPRSQKPHTQDDAGLVKEQKDETDGVFPAGWGKVEDEATLETYFYNEITGETAWTLPSEIVPVDDELQAAVETNTNETLDGASEPLPDGWSRKIDQSSGQVYFFNEGACESSWNMPTVAAMTLEGETCAIYNDEAGPSTDGLMDTIPQDVNTSSEHQNIQETSDTKNNQSFSTKKEVSVNASSFIEDHAAVNAVLATDRETQDSHDPSSDIDCWEKLRDESTGTFYYLNTSTGEATWVSPEKMSKIMSESESGGDSEKVENEPSTRNPGIDNNPSPFEAPLTLPSSEVTTGAHPLPAGWEMLIDPGSGDAYYYNEERGETSWELPTATREEVDLPTQEPTLVSGDSIEPDSTEPEKSTLLAAGYWVSVEDPSSGEVYFYNKQTGETSWELPSGPVFDSAGELSVTTATGDETFQTSHDIKETSHFHVSSRKLCFNHETEEILDSRLVSQQSDDKKPNEPEIGNDIHDDDDGAAGYSKFSASLTKKKETSTSHYKDLRQKSSISSDEQKDKGISNVKKGLYEEGPTKNENGEVLLTRNATNEESVVNKRNLAFVSETVTSSELEESNEISQSQVISRSLHSWEQVVDESSGDVYYLNKLTGETSWDPPVLVTSTNGSVHQNVDPRNVSMSGDILPPGWEKLFDTTSGKFYYFNSVQNTTSWDPPSDPNDDWIEVAHPALSEPSAGLLKTPKESHSVGRCGPFASFGFGGRVCVSNGPPGTIAVHRVSSLNASDVVVVTERTKRGFGFSGPLISAENQSVLAYLERKAQKQSDLIWNLCLIASHSRGCLRSDDRVNELNRPEPSIIDLLLTNTNENETSEAEILEEKQMSANHSGLSEIQFLLLQGKREEAVECALLKGQFALAFLVASMCSRETYFKAAKSYTESVFCKGSPLHTAAELFCSELQTPEMRIGVNPTIWSDNNIDLKHTWKKHLAAIISNRTAGWDDLAIALGDRLKELGEVVPAHVCYMVCGCSLSSPVRKNAKLSLLGCEVGFAELLLLTNDSVESFCRAEAYEWAKRRGNKDAAIQCIQGFKLQYALLLGDLGLVEEAKMYIASIKECLDFNENMDLAQECLHPLVVSILTADRPGILHQVLELESRYAGTSVRNLKIREGPCGDSLPVTHDGISESATRDLIVHTSDKDLHGETKKRLSSSAILRNNLHEEETDGSPDKMSIRKETLSKVQPPLASISSTTTKKATDKSATVTRNEKRIHGIPATLATPERTTSDDKPHPSDHAETNKRKNFKPEQAPRSAPPNLQSPSFGFMNKLKDRIIKWQNPDAHIANPGEEMQAYYDKERKVWVFPGEDPDEVAKPLGPPPSMSTPSATQAPPPPSNDPLAAMMAPPQRAPSALRGRPPLTPSPASLPPYTPLAASSTSNQSPPQFMVFKPVTKPVIENQEDKIT</sequence>
<dbReference type="PANTHER" id="PTHR47852:SF2">
    <property type="entry name" value="WW DOMAIN-CONTAINING PROTEIN"/>
    <property type="match status" value="1"/>
</dbReference>
<evidence type="ECO:0000256" key="1">
    <source>
        <dbReference type="ARBA" id="ARBA00004240"/>
    </source>
</evidence>
<feature type="region of interest" description="Disordered" evidence="5">
    <location>
        <begin position="855"/>
        <end position="908"/>
    </location>
</feature>
<feature type="domain" description="WW" evidence="6">
    <location>
        <begin position="1197"/>
        <end position="1225"/>
    </location>
</feature>
<feature type="region of interest" description="Disordered" evidence="5">
    <location>
        <begin position="765"/>
        <end position="790"/>
    </location>
</feature>
<dbReference type="InterPro" id="IPR001202">
    <property type="entry name" value="WW_dom"/>
</dbReference>
<evidence type="ECO:0000313" key="8">
    <source>
        <dbReference type="Proteomes" id="UP000198406"/>
    </source>
</evidence>
<feature type="domain" description="WW" evidence="6">
    <location>
        <begin position="296"/>
        <end position="325"/>
    </location>
</feature>
<feature type="compositionally biased region" description="Basic and acidic residues" evidence="5">
    <location>
        <begin position="1100"/>
        <end position="1114"/>
    </location>
</feature>
<evidence type="ECO:0000256" key="4">
    <source>
        <dbReference type="ARBA" id="ARBA00022892"/>
    </source>
</evidence>
<dbReference type="Pfam" id="PF12931">
    <property type="entry name" value="TPR_Sec16"/>
    <property type="match status" value="1"/>
</dbReference>
<feature type="domain" description="WW" evidence="6">
    <location>
        <begin position="641"/>
        <end position="675"/>
    </location>
</feature>
<feature type="region of interest" description="Disordered" evidence="5">
    <location>
        <begin position="1753"/>
        <end position="1878"/>
    </location>
</feature>
<dbReference type="GO" id="GO:0016192">
    <property type="term" value="P:vesicle-mediated transport"/>
    <property type="evidence" value="ECO:0007669"/>
    <property type="project" value="UniProtKB-KW"/>
</dbReference>
<keyword evidence="4" id="KW-0931">ER-Golgi transport</keyword>
<feature type="domain" description="WW" evidence="6">
    <location>
        <begin position="981"/>
        <end position="1009"/>
    </location>
</feature>
<keyword evidence="2" id="KW-0813">Transport</keyword>
<proteinExistence type="predicted"/>